<gene>
    <name evidence="2" type="ORF">LILY_43</name>
</gene>
<dbReference type="GeneID" id="26629221"/>
<accession>A0A0C5AEJ1</accession>
<evidence type="ECO:0000256" key="1">
    <source>
        <dbReference type="SAM" id="MobiDB-lite"/>
    </source>
</evidence>
<dbReference type="EMBL" id="KP296792">
    <property type="protein sequence ID" value="AJK27767.1"/>
    <property type="molecule type" value="Genomic_DNA"/>
</dbReference>
<dbReference type="KEGG" id="vg:26629221"/>
<proteinExistence type="predicted"/>
<sequence>MNNTEFKKLCSSLTEAYVGCVAKAAEDFRNGKEFDGKGLALICDSIRALHHLKKICVDDSAGHGKSQAAPESESQEQPLKLGQGAIIKLDGIQLQEEKISNSDYRN</sequence>
<protein>
    <submittedName>
        <fullName evidence="2">Uncharacterized protein</fullName>
    </submittedName>
</protein>
<organism evidence="2 3">
    <name type="scientific">Bacteriophage Lily</name>
    <dbReference type="NCBI Taxonomy" id="1589751"/>
    <lineage>
        <taxon>Viruses</taxon>
        <taxon>Duplodnaviria</taxon>
        <taxon>Heunggongvirae</taxon>
        <taxon>Uroviricota</taxon>
        <taxon>Caudoviricetes</taxon>
        <taxon>Lilyvirus</taxon>
        <taxon>Lilyvirus lily</taxon>
    </lineage>
</organism>
<keyword evidence="3" id="KW-1185">Reference proteome</keyword>
<dbReference type="Proteomes" id="UP000032129">
    <property type="component" value="Segment"/>
</dbReference>
<evidence type="ECO:0000313" key="2">
    <source>
        <dbReference type="EMBL" id="AJK27767.1"/>
    </source>
</evidence>
<feature type="region of interest" description="Disordered" evidence="1">
    <location>
        <begin position="60"/>
        <end position="80"/>
    </location>
</feature>
<evidence type="ECO:0000313" key="3">
    <source>
        <dbReference type="Proteomes" id="UP000032129"/>
    </source>
</evidence>
<dbReference type="RefSeq" id="YP_009202249.1">
    <property type="nucleotide sequence ID" value="NC_028841.1"/>
</dbReference>
<name>A0A0C5AEJ1_9CAUD</name>
<reference evidence="2 3" key="1">
    <citation type="journal article" date="2015" name="Genome Announc.">
        <title>Genome Sequences of Six Paenibacillus larvae Siphoviridae Phages.</title>
        <authorList>
            <person name="Carson S."/>
            <person name="Bruff E."/>
            <person name="DeFoor W."/>
            <person name="Dums J."/>
            <person name="Groth A."/>
            <person name="Hatfield T."/>
            <person name="Iyer A."/>
            <person name="Joshi K."/>
            <person name="McAdams S."/>
            <person name="Miles D."/>
            <person name="Miller D."/>
            <person name="Oufkir A."/>
            <person name="Raynor B."/>
            <person name="Riley S."/>
            <person name="Roland S."/>
            <person name="Rozier H."/>
            <person name="Talley S."/>
            <person name="Miller E.S."/>
        </authorList>
    </citation>
    <scope>NUCLEOTIDE SEQUENCE [LARGE SCALE GENOMIC DNA]</scope>
</reference>